<gene>
    <name evidence="2" type="ORF">UFOPK3992_01917</name>
</gene>
<dbReference type="EMBL" id="CAFBOZ010000345">
    <property type="protein sequence ID" value="CAB5024704.1"/>
    <property type="molecule type" value="Genomic_DNA"/>
</dbReference>
<proteinExistence type="predicted"/>
<reference evidence="2" key="1">
    <citation type="submission" date="2020-05" db="EMBL/GenBank/DDBJ databases">
        <authorList>
            <person name="Chiriac C."/>
            <person name="Salcher M."/>
            <person name="Ghai R."/>
            <person name="Kavagutti S V."/>
        </authorList>
    </citation>
    <scope>NUCLEOTIDE SEQUENCE</scope>
</reference>
<protein>
    <submittedName>
        <fullName evidence="2">Unannotated protein</fullName>
    </submittedName>
</protein>
<dbReference type="AlphaFoldDB" id="A0A6J7R7J5"/>
<evidence type="ECO:0000313" key="2">
    <source>
        <dbReference type="EMBL" id="CAB5024704.1"/>
    </source>
</evidence>
<name>A0A6J7R7J5_9ZZZZ</name>
<accession>A0A6J7R7J5</accession>
<evidence type="ECO:0000256" key="1">
    <source>
        <dbReference type="SAM" id="MobiDB-lite"/>
    </source>
</evidence>
<organism evidence="2">
    <name type="scientific">freshwater metagenome</name>
    <dbReference type="NCBI Taxonomy" id="449393"/>
    <lineage>
        <taxon>unclassified sequences</taxon>
        <taxon>metagenomes</taxon>
        <taxon>ecological metagenomes</taxon>
    </lineage>
</organism>
<sequence length="262" mass="26736">MPATSGASVANPHQVVTQLLAPEILKKALVTPPASATSKLSDRVLPAVTEDGTDTALITGAVVSGGHGATRVSRGSVEHTLVPAPGVSASLPVPPLRESLPSPPVRVSVPAPPLTMSAPAPPSIRSLPSPASTMSLPSPALMTSGPEDAQMMSLPPRELMVWPDVRVPTMTSRAAVPVTLAADDTMVARTPLQVATVAAPAAGTDTAPRTSASPHAVPMNCALMSASLRRVVIVTTLSLSRSLLDAPAKFPFAGSALHRSRH</sequence>
<feature type="region of interest" description="Disordered" evidence="1">
    <location>
        <begin position="116"/>
        <end position="136"/>
    </location>
</feature>